<name>A0ACB7PLJ5_9PEZI</name>
<dbReference type="Proteomes" id="UP000724584">
    <property type="component" value="Unassembled WGS sequence"/>
</dbReference>
<protein>
    <submittedName>
        <fullName evidence="1">Uncharacterized protein</fullName>
    </submittedName>
</protein>
<proteinExistence type="predicted"/>
<evidence type="ECO:0000313" key="2">
    <source>
        <dbReference type="Proteomes" id="UP000724584"/>
    </source>
</evidence>
<sequence length="680" mass="74109">MAGITSHTHDELPDSLLAEHEAERPRKKVRKGTRSCWECKRRKVRCVFAAPEDTICNPCKRRGMACVSQELPDVPQPAIPSINSNQVELHDRLGRMEALVKTLVEQMTRDTVNGPPELPLTPTTSITWASDRRVAASTKLGDLSQRLAEAWPSQRELDYLLRDQTESSESLVLKASGMPYAGSASVRDILRIPPPGSHPVLVARKLLLLGIFLQGTMAGTSPGNAASCCNLMARAIEAARLVTGNDELANSIEGIECIMMESLYHDLTGNLRRAWVAIRRAIAMAQMMGLHRGTDVDTRSPEISGPESRAFIDPQNLWLRLLQADRYTSLMLDLPQSSLDDVFASPVALEHCTSLDKMRRLDCLAAGRILQRTPADINNYTTTREIDALLQTAAAAMPPQWWLTPDFLSSSLTNPSTPTTAITTGTILMDQFVHFHLVARLHLPYLLHPPITTTTTTTTTTTLQQHDHTYSHLTTTSATREMLTRFLAFRALSPTAPYCRGMDFFAFIASATLCVAHIEGWQQRRRRCDREHASDDAGGGGVNYQLLAHHRMSDRGLVERALGCFRRLVGVGYGGGGDGDGDVVAVEGMVDVLGRLLGMEEDAAGGGGVYRVRSWPAAAGGATGGGGRAGLGVGEGERMVRLVIPHFGVVVVERVEDEGVVGLVGQRTNLTNLGLVNSYP</sequence>
<evidence type="ECO:0000313" key="1">
    <source>
        <dbReference type="EMBL" id="KAH6641241.1"/>
    </source>
</evidence>
<accession>A0ACB7PLJ5</accession>
<dbReference type="EMBL" id="JAGIZQ010000002">
    <property type="protein sequence ID" value="KAH6641241.1"/>
    <property type="molecule type" value="Genomic_DNA"/>
</dbReference>
<organism evidence="1 2">
    <name type="scientific">Chaetomium tenue</name>
    <dbReference type="NCBI Taxonomy" id="1854479"/>
    <lineage>
        <taxon>Eukaryota</taxon>
        <taxon>Fungi</taxon>
        <taxon>Dikarya</taxon>
        <taxon>Ascomycota</taxon>
        <taxon>Pezizomycotina</taxon>
        <taxon>Sordariomycetes</taxon>
        <taxon>Sordariomycetidae</taxon>
        <taxon>Sordariales</taxon>
        <taxon>Chaetomiaceae</taxon>
        <taxon>Chaetomium</taxon>
    </lineage>
</organism>
<keyword evidence="2" id="KW-1185">Reference proteome</keyword>
<comment type="caution">
    <text evidence="1">The sequence shown here is derived from an EMBL/GenBank/DDBJ whole genome shotgun (WGS) entry which is preliminary data.</text>
</comment>
<gene>
    <name evidence="1" type="ORF">F5144DRAFT_618823</name>
</gene>
<reference evidence="1 2" key="1">
    <citation type="journal article" date="2021" name="Nat. Commun.">
        <title>Genetic determinants of endophytism in the Arabidopsis root mycobiome.</title>
        <authorList>
            <person name="Mesny F."/>
            <person name="Miyauchi S."/>
            <person name="Thiergart T."/>
            <person name="Pickel B."/>
            <person name="Atanasova L."/>
            <person name="Karlsson M."/>
            <person name="Huettel B."/>
            <person name="Barry K.W."/>
            <person name="Haridas S."/>
            <person name="Chen C."/>
            <person name="Bauer D."/>
            <person name="Andreopoulos W."/>
            <person name="Pangilinan J."/>
            <person name="LaButti K."/>
            <person name="Riley R."/>
            <person name="Lipzen A."/>
            <person name="Clum A."/>
            <person name="Drula E."/>
            <person name="Henrissat B."/>
            <person name="Kohler A."/>
            <person name="Grigoriev I.V."/>
            <person name="Martin F.M."/>
            <person name="Hacquard S."/>
        </authorList>
    </citation>
    <scope>NUCLEOTIDE SEQUENCE [LARGE SCALE GENOMIC DNA]</scope>
    <source>
        <strain evidence="1 2">MPI-SDFR-AT-0079</strain>
    </source>
</reference>